<dbReference type="OrthoDB" id="323913at2759"/>
<name>A0A1R2CYT4_9CILI</name>
<sequence length="293" mass="34315">MLPEFHNKPSVVLRGNTWDVKHLDNFLSSQWGEKFFKSKKSSITSNPQEQLPLIYSNNSIRPSATFMSLNRDNPPIQSLDKCQSNTLITQNNTQRSYTPPTLDIGKISKELVTMEKEKIKSNEEYMKIIPPSKRRQLFEADKYRNKEFLKLKHDKILETKKQRVLANEYKSGILGVNSTERSAFTSKYWESTNKTYKNDQSDYHSKARSMNIMKHTMPNANIPFFNPYTSEPEPEKPRGLKRVTEIPEHYHDTHHAVFVPKPKSTNIERTQRLKELWRGNRDFNIISGAYFEI</sequence>
<dbReference type="Proteomes" id="UP000187209">
    <property type="component" value="Unassembled WGS sequence"/>
</dbReference>
<dbReference type="AlphaFoldDB" id="A0A1R2CYT4"/>
<organism evidence="1 2">
    <name type="scientific">Stentor coeruleus</name>
    <dbReference type="NCBI Taxonomy" id="5963"/>
    <lineage>
        <taxon>Eukaryota</taxon>
        <taxon>Sar</taxon>
        <taxon>Alveolata</taxon>
        <taxon>Ciliophora</taxon>
        <taxon>Postciliodesmatophora</taxon>
        <taxon>Heterotrichea</taxon>
        <taxon>Heterotrichida</taxon>
        <taxon>Stentoridae</taxon>
        <taxon>Stentor</taxon>
    </lineage>
</organism>
<proteinExistence type="predicted"/>
<reference evidence="1 2" key="1">
    <citation type="submission" date="2016-11" db="EMBL/GenBank/DDBJ databases">
        <title>The macronuclear genome of Stentor coeruleus: a giant cell with tiny introns.</title>
        <authorList>
            <person name="Slabodnick M."/>
            <person name="Ruby J.G."/>
            <person name="Reiff S.B."/>
            <person name="Swart E.C."/>
            <person name="Gosai S."/>
            <person name="Prabakaran S."/>
            <person name="Witkowska E."/>
            <person name="Larue G.E."/>
            <person name="Fisher S."/>
            <person name="Freeman R.M."/>
            <person name="Gunawardena J."/>
            <person name="Chu W."/>
            <person name="Stover N.A."/>
            <person name="Gregory B.D."/>
            <person name="Nowacki M."/>
            <person name="Derisi J."/>
            <person name="Roy S.W."/>
            <person name="Marshall W.F."/>
            <person name="Sood P."/>
        </authorList>
    </citation>
    <scope>NUCLEOTIDE SEQUENCE [LARGE SCALE GENOMIC DNA]</scope>
    <source>
        <strain evidence="1">WM001</strain>
    </source>
</reference>
<comment type="caution">
    <text evidence="1">The sequence shown here is derived from an EMBL/GenBank/DDBJ whole genome shotgun (WGS) entry which is preliminary data.</text>
</comment>
<keyword evidence="2" id="KW-1185">Reference proteome</keyword>
<dbReference type="EMBL" id="MPUH01000030">
    <property type="protein sequence ID" value="OMJ94167.1"/>
    <property type="molecule type" value="Genomic_DNA"/>
</dbReference>
<evidence type="ECO:0000313" key="2">
    <source>
        <dbReference type="Proteomes" id="UP000187209"/>
    </source>
</evidence>
<gene>
    <name evidence="1" type="ORF">SteCoe_2648</name>
</gene>
<accession>A0A1R2CYT4</accession>
<evidence type="ECO:0000313" key="1">
    <source>
        <dbReference type="EMBL" id="OMJ94167.1"/>
    </source>
</evidence>
<protein>
    <submittedName>
        <fullName evidence="1">Uncharacterized protein</fullName>
    </submittedName>
</protein>